<evidence type="ECO:0000256" key="5">
    <source>
        <dbReference type="ARBA" id="ARBA00022980"/>
    </source>
</evidence>
<evidence type="ECO:0000256" key="4">
    <source>
        <dbReference type="ARBA" id="ARBA00022884"/>
    </source>
</evidence>
<feature type="region of interest" description="Disordered" evidence="10">
    <location>
        <begin position="52"/>
        <end position="72"/>
    </location>
</feature>
<keyword evidence="6 9" id="KW-0687">Ribonucleoprotein</keyword>
<dbReference type="GO" id="GO:0005737">
    <property type="term" value="C:cytoplasm"/>
    <property type="evidence" value="ECO:0007669"/>
    <property type="project" value="UniProtKB-ARBA"/>
</dbReference>
<dbReference type="OrthoDB" id="9810484at2"/>
<dbReference type="AlphaFoldDB" id="A0A433SBV7"/>
<keyword evidence="3 9" id="KW-0699">rRNA-binding</keyword>
<sequence>MAKLALKQRELKRDKLVAKYAGKRAELKAIIDDAKRTDEERMTARLALQKLPRNASPTRQRNRCELTGRPRGTFRQFGLGRSKIREIGFRGDIPGLTKASW</sequence>
<dbReference type="GO" id="GO:0003735">
    <property type="term" value="F:structural constituent of ribosome"/>
    <property type="evidence" value="ECO:0007669"/>
    <property type="project" value="InterPro"/>
</dbReference>
<dbReference type="GO" id="GO:0019843">
    <property type="term" value="F:rRNA binding"/>
    <property type="evidence" value="ECO:0007669"/>
    <property type="project" value="UniProtKB-UniRule"/>
</dbReference>
<evidence type="ECO:0000313" key="11">
    <source>
        <dbReference type="EMBL" id="RUS66227.1"/>
    </source>
</evidence>
<proteinExistence type="inferred from homology"/>
<evidence type="ECO:0000256" key="6">
    <source>
        <dbReference type="ARBA" id="ARBA00023274"/>
    </source>
</evidence>
<dbReference type="InterPro" id="IPR023036">
    <property type="entry name" value="Ribosomal_uS14_bac/plastid"/>
</dbReference>
<dbReference type="Gene3D" id="1.10.287.1480">
    <property type="match status" value="1"/>
</dbReference>
<dbReference type="FunFam" id="1.10.287.1480:FF:000001">
    <property type="entry name" value="30S ribosomal protein S14"/>
    <property type="match status" value="1"/>
</dbReference>
<keyword evidence="5 9" id="KW-0689">Ribosomal protein</keyword>
<evidence type="ECO:0000256" key="2">
    <source>
        <dbReference type="ARBA" id="ARBA00009083"/>
    </source>
</evidence>
<comment type="caution">
    <text evidence="11">The sequence shown here is derived from an EMBL/GenBank/DDBJ whole genome shotgun (WGS) entry which is preliminary data.</text>
</comment>
<dbReference type="Proteomes" id="UP000286947">
    <property type="component" value="Unassembled WGS sequence"/>
</dbReference>
<dbReference type="InterPro" id="IPR001209">
    <property type="entry name" value="Ribosomal_uS14"/>
</dbReference>
<comment type="function">
    <text evidence="1 9">Binds 16S rRNA, required for the assembly of 30S particles and may also be responsible for determining the conformation of the 16S rRNA at the A site.</text>
</comment>
<protein>
    <recommendedName>
        <fullName evidence="7 9">Small ribosomal subunit protein uS14</fullName>
    </recommendedName>
</protein>
<dbReference type="HAMAP" id="MF_00537">
    <property type="entry name" value="Ribosomal_uS14_1"/>
    <property type="match status" value="1"/>
</dbReference>
<evidence type="ECO:0000256" key="1">
    <source>
        <dbReference type="ARBA" id="ARBA00003686"/>
    </source>
</evidence>
<keyword evidence="12" id="KW-1185">Reference proteome</keyword>
<dbReference type="PANTHER" id="PTHR19836">
    <property type="entry name" value="30S RIBOSOMAL PROTEIN S14"/>
    <property type="match status" value="1"/>
</dbReference>
<dbReference type="SUPFAM" id="SSF57716">
    <property type="entry name" value="Glucocorticoid receptor-like (DNA-binding domain)"/>
    <property type="match status" value="1"/>
</dbReference>
<organism evidence="11 12">
    <name type="scientific">Saezia sanguinis</name>
    <dbReference type="NCBI Taxonomy" id="1965230"/>
    <lineage>
        <taxon>Bacteria</taxon>
        <taxon>Pseudomonadati</taxon>
        <taxon>Pseudomonadota</taxon>
        <taxon>Betaproteobacteria</taxon>
        <taxon>Burkholderiales</taxon>
        <taxon>Saeziaceae</taxon>
        <taxon>Saezia</taxon>
    </lineage>
</organism>
<evidence type="ECO:0000313" key="12">
    <source>
        <dbReference type="Proteomes" id="UP000286947"/>
    </source>
</evidence>
<dbReference type="EMBL" id="PQSP01000006">
    <property type="protein sequence ID" value="RUS66227.1"/>
    <property type="molecule type" value="Genomic_DNA"/>
</dbReference>
<name>A0A433SBV7_9BURK</name>
<dbReference type="PANTHER" id="PTHR19836:SF19">
    <property type="entry name" value="SMALL RIBOSOMAL SUBUNIT PROTEIN US14M"/>
    <property type="match status" value="1"/>
</dbReference>
<accession>A0A433SBV7</accession>
<gene>
    <name evidence="9 11" type="primary">rpsN</name>
    <name evidence="11" type="ORF">CUZ56_02307</name>
</gene>
<dbReference type="GO" id="GO:0006412">
    <property type="term" value="P:translation"/>
    <property type="evidence" value="ECO:0007669"/>
    <property type="project" value="UniProtKB-UniRule"/>
</dbReference>
<evidence type="ECO:0000256" key="7">
    <source>
        <dbReference type="ARBA" id="ARBA00035167"/>
    </source>
</evidence>
<keyword evidence="4 9" id="KW-0694">RNA-binding</keyword>
<comment type="similarity">
    <text evidence="2 9">Belongs to the universal ribosomal protein uS14 family.</text>
</comment>
<dbReference type="NCBIfam" id="NF006477">
    <property type="entry name" value="PRK08881.1"/>
    <property type="match status" value="1"/>
</dbReference>
<evidence type="ECO:0000256" key="3">
    <source>
        <dbReference type="ARBA" id="ARBA00022730"/>
    </source>
</evidence>
<evidence type="ECO:0000256" key="10">
    <source>
        <dbReference type="SAM" id="MobiDB-lite"/>
    </source>
</evidence>
<comment type="subunit">
    <text evidence="8 9">Part of the 30S ribosomal subunit. Contacts proteins S3 and S10.</text>
</comment>
<evidence type="ECO:0000256" key="8">
    <source>
        <dbReference type="ARBA" id="ARBA00047110"/>
    </source>
</evidence>
<dbReference type="Pfam" id="PF00253">
    <property type="entry name" value="Ribosomal_S14"/>
    <property type="match status" value="1"/>
</dbReference>
<dbReference type="RefSeq" id="WP_126980477.1">
    <property type="nucleotide sequence ID" value="NZ_CAWUGC010000019.1"/>
</dbReference>
<reference evidence="11 12" key="1">
    <citation type="submission" date="2018-01" db="EMBL/GenBank/DDBJ databases">
        <title>Saezia sanguinis gen. nov., sp. nov., in the order Burkholderiales isolated from human blood.</title>
        <authorList>
            <person name="Medina-Pascual M.J."/>
            <person name="Valdezate S."/>
            <person name="Monzon S."/>
            <person name="Cuesta I."/>
            <person name="Carrasco G."/>
            <person name="Villalon P."/>
            <person name="Saez-Nieto J.A."/>
        </authorList>
    </citation>
    <scope>NUCLEOTIDE SEQUENCE [LARGE SCALE GENOMIC DNA]</scope>
    <source>
        <strain evidence="11 12">CNM695-12</strain>
    </source>
</reference>
<evidence type="ECO:0000256" key="9">
    <source>
        <dbReference type="HAMAP-Rule" id="MF_00537"/>
    </source>
</evidence>
<dbReference type="GO" id="GO:0015935">
    <property type="term" value="C:small ribosomal subunit"/>
    <property type="evidence" value="ECO:0007669"/>
    <property type="project" value="TreeGrafter"/>
</dbReference>